<accession>A0A3D0KJZ7</accession>
<keyword evidence="2 5" id="KW-0479">Metal-binding</keyword>
<gene>
    <name evidence="8" type="ORF">DEO68_16310</name>
</gene>
<dbReference type="InterPro" id="IPR036909">
    <property type="entry name" value="Cyt_c-like_dom_sf"/>
</dbReference>
<organism evidence="8">
    <name type="scientific">Halomonas campaniensis</name>
    <dbReference type="NCBI Taxonomy" id="213554"/>
    <lineage>
        <taxon>Bacteria</taxon>
        <taxon>Pseudomonadati</taxon>
        <taxon>Pseudomonadota</taxon>
        <taxon>Gammaproteobacteria</taxon>
        <taxon>Oceanospirillales</taxon>
        <taxon>Halomonadaceae</taxon>
        <taxon>Halomonas</taxon>
    </lineage>
</organism>
<feature type="chain" id="PRO_5017654662" evidence="6">
    <location>
        <begin position="30"/>
        <end position="231"/>
    </location>
</feature>
<evidence type="ECO:0000256" key="3">
    <source>
        <dbReference type="ARBA" id="ARBA00023004"/>
    </source>
</evidence>
<evidence type="ECO:0000313" key="8">
    <source>
        <dbReference type="EMBL" id="HCA03685.1"/>
    </source>
</evidence>
<feature type="binding site" description="covalent" evidence="4">
    <location>
        <position position="151"/>
    </location>
    <ligand>
        <name>heme c</name>
        <dbReference type="ChEBI" id="CHEBI:61717"/>
        <label>2</label>
    </ligand>
</feature>
<feature type="binding site" description="axial binding residue" evidence="5">
    <location>
        <position position="152"/>
    </location>
    <ligand>
        <name>heme c</name>
        <dbReference type="ChEBI" id="CHEBI:61717"/>
        <label>2</label>
    </ligand>
    <ligandPart>
        <name>Fe</name>
        <dbReference type="ChEBI" id="CHEBI:18248"/>
    </ligandPart>
</feature>
<feature type="domain" description="Cytochrome c" evidence="7">
    <location>
        <begin position="127"/>
        <end position="217"/>
    </location>
</feature>
<dbReference type="PANTHER" id="PTHR33751">
    <property type="entry name" value="CBB3-TYPE CYTOCHROME C OXIDASE SUBUNIT FIXP"/>
    <property type="match status" value="1"/>
</dbReference>
<sequence>MNKKQWGKYRLLMGVSLIGASALAGTAFAETGDAERGQAAAATCTACHQANGSGMNIPGGESWPRLAGLNADYIVKQLHDFKEGRRQNATMMPFANMLNDQQIADVAAYYSEMPITPGQGGDDVDEALLARGEQLAERGDWDAYIVSCKSCHGPGGTGVGETFPGIASQHAGYISNQLHAWQNDQRHNDPQNLMGAIAKRMSDEDIQAVSAWYATQDVSTQVGSEEGEVAQ</sequence>
<feature type="binding site" description="axial binding residue" evidence="5">
    <location>
        <position position="194"/>
    </location>
    <ligand>
        <name>heme c</name>
        <dbReference type="ChEBI" id="CHEBI:61717"/>
        <label>2</label>
    </ligand>
    <ligandPart>
        <name>Fe</name>
        <dbReference type="ChEBI" id="CHEBI:18248"/>
    </ligandPart>
</feature>
<keyword evidence="1 4" id="KW-0349">Heme</keyword>
<dbReference type="EMBL" id="DOTR01000092">
    <property type="protein sequence ID" value="HCA03685.1"/>
    <property type="molecule type" value="Genomic_DNA"/>
</dbReference>
<feature type="binding site" description="covalent" evidence="4">
    <location>
        <position position="44"/>
    </location>
    <ligand>
        <name>heme c</name>
        <dbReference type="ChEBI" id="CHEBI:61717"/>
        <label>1</label>
    </ligand>
</feature>
<dbReference type="SUPFAM" id="SSF46626">
    <property type="entry name" value="Cytochrome c"/>
    <property type="match status" value="2"/>
</dbReference>
<dbReference type="AlphaFoldDB" id="A0A3D0KJZ7"/>
<dbReference type="PANTHER" id="PTHR33751:SF11">
    <property type="entry name" value="BLL4483 PROTEIN"/>
    <property type="match status" value="1"/>
</dbReference>
<evidence type="ECO:0000256" key="4">
    <source>
        <dbReference type="PIRSR" id="PIRSR000005-1"/>
    </source>
</evidence>
<dbReference type="Gene3D" id="1.10.760.10">
    <property type="entry name" value="Cytochrome c-like domain"/>
    <property type="match status" value="2"/>
</dbReference>
<dbReference type="GO" id="GO:0009055">
    <property type="term" value="F:electron transfer activity"/>
    <property type="evidence" value="ECO:0007669"/>
    <property type="project" value="InterPro"/>
</dbReference>
<proteinExistence type="predicted"/>
<dbReference type="GO" id="GO:0005506">
    <property type="term" value="F:iron ion binding"/>
    <property type="evidence" value="ECO:0007669"/>
    <property type="project" value="InterPro"/>
</dbReference>
<evidence type="ECO:0000256" key="6">
    <source>
        <dbReference type="SAM" id="SignalP"/>
    </source>
</evidence>
<feature type="binding site" description="axial binding residue" evidence="5">
    <location>
        <position position="48"/>
    </location>
    <ligand>
        <name>heme c</name>
        <dbReference type="ChEBI" id="CHEBI:61717"/>
        <label>1</label>
    </ligand>
    <ligandPart>
        <name>Fe</name>
        <dbReference type="ChEBI" id="CHEBI:18248"/>
    </ligandPart>
</feature>
<dbReference type="GO" id="GO:0042597">
    <property type="term" value="C:periplasmic space"/>
    <property type="evidence" value="ECO:0007669"/>
    <property type="project" value="InterPro"/>
</dbReference>
<dbReference type="InterPro" id="IPR050597">
    <property type="entry name" value="Cytochrome_c_Oxidase_Subunit"/>
</dbReference>
<protein>
    <submittedName>
        <fullName evidence="8">Cytochrome c4</fullName>
    </submittedName>
</protein>
<evidence type="ECO:0000259" key="7">
    <source>
        <dbReference type="PROSITE" id="PS51007"/>
    </source>
</evidence>
<dbReference type="GO" id="GO:0020037">
    <property type="term" value="F:heme binding"/>
    <property type="evidence" value="ECO:0007669"/>
    <property type="project" value="InterPro"/>
</dbReference>
<evidence type="ECO:0000256" key="5">
    <source>
        <dbReference type="PIRSR" id="PIRSR000005-2"/>
    </source>
</evidence>
<reference evidence="8" key="1">
    <citation type="journal article" date="2018" name="Nat. Biotechnol.">
        <title>A standardized bacterial taxonomy based on genome phylogeny substantially revises the tree of life.</title>
        <authorList>
            <person name="Parks D.H."/>
            <person name="Chuvochina M."/>
            <person name="Waite D.W."/>
            <person name="Rinke C."/>
            <person name="Skarshewski A."/>
            <person name="Chaumeil P.A."/>
            <person name="Hugenholtz P."/>
        </authorList>
    </citation>
    <scope>NUCLEOTIDE SEQUENCE [LARGE SCALE GENOMIC DNA]</scope>
    <source>
        <strain evidence="8">UBA11284</strain>
    </source>
</reference>
<keyword evidence="6" id="KW-0732">Signal</keyword>
<dbReference type="PIRSF" id="PIRSF000005">
    <property type="entry name" value="Cytochrome_c4"/>
    <property type="match status" value="1"/>
</dbReference>
<evidence type="ECO:0000256" key="2">
    <source>
        <dbReference type="ARBA" id="ARBA00022723"/>
    </source>
</evidence>
<feature type="signal peptide" evidence="6">
    <location>
        <begin position="1"/>
        <end position="29"/>
    </location>
</feature>
<comment type="PTM">
    <text evidence="4">Binds 2 heme c groups covalently per subunit.</text>
</comment>
<evidence type="ECO:0000256" key="1">
    <source>
        <dbReference type="ARBA" id="ARBA00022617"/>
    </source>
</evidence>
<dbReference type="InterPro" id="IPR009056">
    <property type="entry name" value="Cyt_c-like_dom"/>
</dbReference>
<keyword evidence="3 5" id="KW-0408">Iron</keyword>
<dbReference type="InterPro" id="IPR024167">
    <property type="entry name" value="Cytochrome_c4-like"/>
</dbReference>
<feature type="binding site" description="covalent" evidence="4">
    <location>
        <position position="148"/>
    </location>
    <ligand>
        <name>heme c</name>
        <dbReference type="ChEBI" id="CHEBI:61717"/>
        <label>2</label>
    </ligand>
</feature>
<comment type="caution">
    <text evidence="8">The sequence shown here is derived from an EMBL/GenBank/DDBJ whole genome shotgun (WGS) entry which is preliminary data.</text>
</comment>
<feature type="binding site" description="covalent" evidence="4">
    <location>
        <position position="47"/>
    </location>
    <ligand>
        <name>heme c</name>
        <dbReference type="ChEBI" id="CHEBI:61717"/>
        <label>1</label>
    </ligand>
</feature>
<feature type="domain" description="Cytochrome c" evidence="7">
    <location>
        <begin position="32"/>
        <end position="114"/>
    </location>
</feature>
<dbReference type="PROSITE" id="PS51007">
    <property type="entry name" value="CYTC"/>
    <property type="match status" value="2"/>
</dbReference>
<name>A0A3D0KJZ7_9GAMM</name>
<dbReference type="Pfam" id="PF00034">
    <property type="entry name" value="Cytochrom_C"/>
    <property type="match status" value="2"/>
</dbReference>
<feature type="binding site" description="axial binding residue" evidence="5">
    <location>
        <position position="91"/>
    </location>
    <ligand>
        <name>heme c</name>
        <dbReference type="ChEBI" id="CHEBI:61717"/>
        <label>1</label>
    </ligand>
    <ligandPart>
        <name>Fe</name>
        <dbReference type="ChEBI" id="CHEBI:18248"/>
    </ligandPart>
</feature>